<evidence type="ECO:0000256" key="1">
    <source>
        <dbReference type="SAM" id="SignalP"/>
    </source>
</evidence>
<feature type="chain" id="PRO_5030071309" description="Tat pathway signal protein" evidence="1">
    <location>
        <begin position="27"/>
        <end position="219"/>
    </location>
</feature>
<comment type="caution">
    <text evidence="2">The sequence shown here is derived from an EMBL/GenBank/DDBJ whole genome shotgun (WGS) entry which is preliminary data.</text>
</comment>
<protein>
    <recommendedName>
        <fullName evidence="4">Tat pathway signal protein</fullName>
    </recommendedName>
</protein>
<dbReference type="AlphaFoldDB" id="A0A388SG24"/>
<accession>A0A388SG24</accession>
<sequence>MTKRYSRRDALLTGAALLTLPAASRAFTFGERDQWEDYAGLSSRASSYSGMSGTAGGFEYPGGSGRRNAYVFFDPQDPVSIRLCRHVRPYVGIVDVIFFPIAALGEESQRQAETIMLSHPQWRAMDEHLSLFDDEKRGGIGVKNDLFRNADINKLDFVHRYIKANTEPFTRANDPYTYPYAFFLPGDIGELRTFTVKETPAELDRLFGVARESFYGPDK</sequence>
<evidence type="ECO:0008006" key="4">
    <source>
        <dbReference type="Google" id="ProtNLM"/>
    </source>
</evidence>
<evidence type="ECO:0000313" key="3">
    <source>
        <dbReference type="Proteomes" id="UP000266091"/>
    </source>
</evidence>
<dbReference type="OrthoDB" id="9955853at2"/>
<proteinExistence type="predicted"/>
<dbReference type="EMBL" id="BGZJ01000002">
    <property type="protein sequence ID" value="GBO94409.1"/>
    <property type="molecule type" value="Genomic_DNA"/>
</dbReference>
<keyword evidence="3" id="KW-1185">Reference proteome</keyword>
<organism evidence="2 3">
    <name type="scientific">Mesosutterella multiformis</name>
    <dbReference type="NCBI Taxonomy" id="2259133"/>
    <lineage>
        <taxon>Bacteria</taxon>
        <taxon>Pseudomonadati</taxon>
        <taxon>Pseudomonadota</taxon>
        <taxon>Betaproteobacteria</taxon>
        <taxon>Burkholderiales</taxon>
        <taxon>Sutterellaceae</taxon>
        <taxon>Mesosutterella</taxon>
    </lineage>
</organism>
<keyword evidence="1" id="KW-0732">Signal</keyword>
<gene>
    <name evidence="2" type="ORF">MESMUL_17630</name>
</gene>
<dbReference type="Gene3D" id="3.40.30.10">
    <property type="entry name" value="Glutaredoxin"/>
    <property type="match status" value="1"/>
</dbReference>
<reference evidence="2 3" key="1">
    <citation type="journal article" date="2018" name="Int. J. Syst. Evol. Microbiol.">
        <title>Mesosutterella multiformis gen. nov., sp. nov., a member of the family Sutterellaceae and Sutterella megalosphaeroides sp. nov., isolated from human faeces.</title>
        <authorList>
            <person name="Sakamoto M."/>
            <person name="Ikeyama N."/>
            <person name="Kunihiro T."/>
            <person name="Iino T."/>
            <person name="Yuki M."/>
            <person name="Ohkuma M."/>
        </authorList>
    </citation>
    <scope>NUCLEOTIDE SEQUENCE [LARGE SCALE GENOMIC DNA]</scope>
    <source>
        <strain evidence="2 3">4NBBH2</strain>
    </source>
</reference>
<dbReference type="RefSeq" id="WP_116270679.1">
    <property type="nucleotide sequence ID" value="NZ_BGZJ01000002.1"/>
</dbReference>
<accession>A0A401LIQ2</accession>
<evidence type="ECO:0000313" key="2">
    <source>
        <dbReference type="EMBL" id="GBO94409.1"/>
    </source>
</evidence>
<dbReference type="Proteomes" id="UP000266091">
    <property type="component" value="Unassembled WGS sequence"/>
</dbReference>
<name>A0A388SG24_9BURK</name>
<feature type="signal peptide" evidence="1">
    <location>
        <begin position="1"/>
        <end position="26"/>
    </location>
</feature>